<dbReference type="PANTHER" id="PTHR11910">
    <property type="entry name" value="ATP SYNTHASE DELTA CHAIN"/>
    <property type="match status" value="1"/>
</dbReference>
<evidence type="ECO:0000256" key="1">
    <source>
        <dbReference type="ARBA" id="ARBA00004370"/>
    </source>
</evidence>
<dbReference type="InterPro" id="IPR000711">
    <property type="entry name" value="ATPase_OSCP/dsu"/>
</dbReference>
<dbReference type="HAMAP" id="MF_01416">
    <property type="entry name" value="ATP_synth_delta_bact"/>
    <property type="match status" value="1"/>
</dbReference>
<dbReference type="GeneID" id="78288509"/>
<dbReference type="InterPro" id="IPR026015">
    <property type="entry name" value="ATP_synth_OSCP/delta_N_sf"/>
</dbReference>
<evidence type="ECO:0000256" key="4">
    <source>
        <dbReference type="ARBA" id="ARBA00023065"/>
    </source>
</evidence>
<organism evidence="8 9">
    <name type="scientific">Thomasclavelia cocleata</name>
    <dbReference type="NCBI Taxonomy" id="69824"/>
    <lineage>
        <taxon>Bacteria</taxon>
        <taxon>Bacillati</taxon>
        <taxon>Bacillota</taxon>
        <taxon>Erysipelotrichia</taxon>
        <taxon>Erysipelotrichales</taxon>
        <taxon>Coprobacillaceae</taxon>
        <taxon>Thomasclavelia</taxon>
    </lineage>
</organism>
<dbReference type="RefSeq" id="WP_092354083.1">
    <property type="nucleotide sequence ID" value="NZ_CAOWJN010000001.1"/>
</dbReference>
<comment type="function">
    <text evidence="7">F(1)F(0) ATP synthase produces ATP from ADP in the presence of a proton or sodium gradient. F-type ATPases consist of two structural domains, F(1) containing the extramembraneous catalytic core and F(0) containing the membrane proton channel, linked together by a central stalk and a peripheral stalk. During catalysis, ATP synthesis in the catalytic domain of F(1) is coupled via a rotary mechanism of the central stalk subunits to proton translocation.</text>
</comment>
<dbReference type="SUPFAM" id="SSF47928">
    <property type="entry name" value="N-terminal domain of the delta subunit of the F1F0-ATP synthase"/>
    <property type="match status" value="1"/>
</dbReference>
<dbReference type="PRINTS" id="PR00125">
    <property type="entry name" value="ATPASEDELTA"/>
</dbReference>
<dbReference type="NCBIfam" id="TIGR01145">
    <property type="entry name" value="ATP_synt_delta"/>
    <property type="match status" value="1"/>
</dbReference>
<keyword evidence="9" id="KW-1185">Reference proteome</keyword>
<keyword evidence="7" id="KW-1003">Cell membrane</keyword>
<dbReference type="NCBIfam" id="NF009975">
    <property type="entry name" value="PRK13436.1"/>
    <property type="match status" value="1"/>
</dbReference>
<evidence type="ECO:0000313" key="8">
    <source>
        <dbReference type="EMBL" id="SET53732.1"/>
    </source>
</evidence>
<evidence type="ECO:0000256" key="3">
    <source>
        <dbReference type="ARBA" id="ARBA00022781"/>
    </source>
</evidence>
<evidence type="ECO:0000256" key="5">
    <source>
        <dbReference type="ARBA" id="ARBA00023136"/>
    </source>
</evidence>
<keyword evidence="6 7" id="KW-0066">ATP synthesis</keyword>
<keyword evidence="3 7" id="KW-0375">Hydrogen ion transport</keyword>
<evidence type="ECO:0000256" key="6">
    <source>
        <dbReference type="ARBA" id="ARBA00023310"/>
    </source>
</evidence>
<comment type="subcellular location">
    <subcellularLocation>
        <location evidence="7">Cell membrane</location>
        <topology evidence="7">Peripheral membrane protein</topology>
    </subcellularLocation>
    <subcellularLocation>
        <location evidence="1">Membrane</location>
    </subcellularLocation>
</comment>
<dbReference type="GO" id="GO:0005886">
    <property type="term" value="C:plasma membrane"/>
    <property type="evidence" value="ECO:0007669"/>
    <property type="project" value="UniProtKB-SubCell"/>
</dbReference>
<comment type="function">
    <text evidence="7">This protein is part of the stalk that links CF(0) to CF(1). It either transmits conformational changes from CF(0) to CF(1) or is implicated in proton conduction.</text>
</comment>
<dbReference type="Pfam" id="PF00213">
    <property type="entry name" value="OSCP"/>
    <property type="match status" value="1"/>
</dbReference>
<sequence>MNAIAIRYAESLFDLAKEMNQIEAYSKDIDLIRNVFESDPSFVPFFSHVLIEDEAKCALLDKSFKGQVNDYVVNFLKLLVRKRRMRYVMEIIEAFKALTNEHFGILEGILYANYDISAKEVKVVEKALSKKENKTIHLRVVKDSSLIGGIKVEINNRVFDGSIKNKVALLKKELLRK</sequence>
<dbReference type="EMBL" id="FOIN01000017">
    <property type="protein sequence ID" value="SET53732.1"/>
    <property type="molecule type" value="Genomic_DNA"/>
</dbReference>
<dbReference type="GO" id="GO:0045259">
    <property type="term" value="C:proton-transporting ATP synthase complex"/>
    <property type="evidence" value="ECO:0007669"/>
    <property type="project" value="UniProtKB-KW"/>
</dbReference>
<reference evidence="9" key="1">
    <citation type="submission" date="2016-10" db="EMBL/GenBank/DDBJ databases">
        <authorList>
            <person name="Varghese N."/>
            <person name="Submissions S."/>
        </authorList>
    </citation>
    <scope>NUCLEOTIDE SEQUENCE [LARGE SCALE GENOMIC DNA]</scope>
    <source>
        <strain evidence="9">DSM 1551</strain>
    </source>
</reference>
<keyword evidence="2 7" id="KW-0813">Transport</keyword>
<dbReference type="AlphaFoldDB" id="A0A1I0F6Y5"/>
<evidence type="ECO:0000256" key="7">
    <source>
        <dbReference type="HAMAP-Rule" id="MF_01416"/>
    </source>
</evidence>
<protein>
    <recommendedName>
        <fullName evidence="7">ATP synthase subunit delta</fullName>
    </recommendedName>
    <alternativeName>
        <fullName evidence="7">ATP synthase F(1) sector subunit delta</fullName>
    </alternativeName>
    <alternativeName>
        <fullName evidence="7">F-type ATPase subunit delta</fullName>
        <shortName evidence="7">F-ATPase subunit delta</shortName>
    </alternativeName>
</protein>
<accession>A0A1I0F6Y5</accession>
<name>A0A1I0F6Y5_9FIRM</name>
<comment type="similarity">
    <text evidence="7">Belongs to the ATPase delta chain family.</text>
</comment>
<dbReference type="Gene3D" id="1.10.520.20">
    <property type="entry name" value="N-terminal domain of the delta subunit of the F1F0-ATP synthase"/>
    <property type="match status" value="1"/>
</dbReference>
<dbReference type="Proteomes" id="UP000198558">
    <property type="component" value="Unassembled WGS sequence"/>
</dbReference>
<dbReference type="GO" id="GO:0046933">
    <property type="term" value="F:proton-transporting ATP synthase activity, rotational mechanism"/>
    <property type="evidence" value="ECO:0007669"/>
    <property type="project" value="UniProtKB-UniRule"/>
</dbReference>
<keyword evidence="5 7" id="KW-0472">Membrane</keyword>
<gene>
    <name evidence="7" type="primary">atpH</name>
    <name evidence="8" type="ORF">SAMN04489758_11714</name>
</gene>
<evidence type="ECO:0000313" key="9">
    <source>
        <dbReference type="Proteomes" id="UP000198558"/>
    </source>
</evidence>
<keyword evidence="7" id="KW-0139">CF(1)</keyword>
<dbReference type="OrthoDB" id="9802471at2"/>
<evidence type="ECO:0000256" key="2">
    <source>
        <dbReference type="ARBA" id="ARBA00022448"/>
    </source>
</evidence>
<proteinExistence type="inferred from homology"/>
<keyword evidence="4 7" id="KW-0406">Ion transport</keyword>